<reference evidence="2" key="1">
    <citation type="submission" date="2025-08" db="UniProtKB">
        <authorList>
            <consortium name="RefSeq"/>
        </authorList>
    </citation>
    <scope>IDENTIFICATION</scope>
    <source>
        <tissue evidence="2">Muscle</tissue>
    </source>
</reference>
<gene>
    <name evidence="2" type="primary">LOC111087326</name>
</gene>
<dbReference type="Proteomes" id="UP000694941">
    <property type="component" value="Unplaced"/>
</dbReference>
<protein>
    <submittedName>
        <fullName evidence="2">Uncharacterized protein LOC111087326</fullName>
    </submittedName>
</protein>
<evidence type="ECO:0000313" key="2">
    <source>
        <dbReference type="RefSeq" id="XP_022249299.1"/>
    </source>
</evidence>
<proteinExistence type="predicted"/>
<organism evidence="1 2">
    <name type="scientific">Limulus polyphemus</name>
    <name type="common">Atlantic horseshoe crab</name>
    <dbReference type="NCBI Taxonomy" id="6850"/>
    <lineage>
        <taxon>Eukaryota</taxon>
        <taxon>Metazoa</taxon>
        <taxon>Ecdysozoa</taxon>
        <taxon>Arthropoda</taxon>
        <taxon>Chelicerata</taxon>
        <taxon>Merostomata</taxon>
        <taxon>Xiphosura</taxon>
        <taxon>Limulidae</taxon>
        <taxon>Limulus</taxon>
    </lineage>
</organism>
<dbReference type="RefSeq" id="XP_022249299.1">
    <property type="nucleotide sequence ID" value="XM_022393591.1"/>
</dbReference>
<sequence>MPTIQACNYITTTYNSCCSNDQYPQEDPTLQRATCHQAQAKELKTDSEAIQQPQAKSLPTNLVESPVDMDDLLPMITSIIADVIFELCGNSLEGDAVVLKVCNAAAYYFQTEQLGNPITLGCILERHWVACQDEEGQYHSR</sequence>
<accession>A0ABM1T093</accession>
<keyword evidence="1" id="KW-1185">Reference proteome</keyword>
<evidence type="ECO:0000313" key="1">
    <source>
        <dbReference type="Proteomes" id="UP000694941"/>
    </source>
</evidence>
<dbReference type="GeneID" id="111087326"/>
<name>A0ABM1T093_LIMPO</name>